<protein>
    <submittedName>
        <fullName evidence="2">Secreted protein</fullName>
    </submittedName>
</protein>
<evidence type="ECO:0000313" key="1">
    <source>
        <dbReference type="Proteomes" id="UP000095284"/>
    </source>
</evidence>
<accession>A0A1I7RUD0</accession>
<sequence length="75" mass="8230">MKLLVLVLVLLSVVQLSYSTPLGGKTGNMGDKKDSIVCFVNNCNQYSGNPEYKCIPTSSCHGKLYDKDGNFIRNV</sequence>
<proteinExistence type="predicted"/>
<reference evidence="2" key="1">
    <citation type="submission" date="2016-11" db="UniProtKB">
        <authorList>
            <consortium name="WormBaseParasite"/>
        </authorList>
    </citation>
    <scope>IDENTIFICATION</scope>
</reference>
<evidence type="ECO:0000313" key="2">
    <source>
        <dbReference type="WBParaSite" id="BXY_0434000.1"/>
    </source>
</evidence>
<organism evidence="1 2">
    <name type="scientific">Bursaphelenchus xylophilus</name>
    <name type="common">Pinewood nematode worm</name>
    <name type="synonym">Aphelenchoides xylophilus</name>
    <dbReference type="NCBI Taxonomy" id="6326"/>
    <lineage>
        <taxon>Eukaryota</taxon>
        <taxon>Metazoa</taxon>
        <taxon>Ecdysozoa</taxon>
        <taxon>Nematoda</taxon>
        <taxon>Chromadorea</taxon>
        <taxon>Rhabditida</taxon>
        <taxon>Tylenchina</taxon>
        <taxon>Tylenchomorpha</taxon>
        <taxon>Aphelenchoidea</taxon>
        <taxon>Aphelenchoididae</taxon>
        <taxon>Bursaphelenchus</taxon>
    </lineage>
</organism>
<dbReference type="Proteomes" id="UP000095284">
    <property type="component" value="Unplaced"/>
</dbReference>
<name>A0A1I7RUD0_BURXY</name>
<dbReference type="WBParaSite" id="BXY_0434000.1">
    <property type="protein sequence ID" value="BXY_0434000.1"/>
    <property type="gene ID" value="BXY_0434000"/>
</dbReference>
<dbReference type="AlphaFoldDB" id="A0A1I7RUD0"/>